<dbReference type="InterPro" id="IPR024465">
    <property type="entry name" value="DUF2399"/>
</dbReference>
<reference evidence="4" key="1">
    <citation type="journal article" date="2019" name="Int. J. Syst. Evol. Microbiol.">
        <title>The Global Catalogue of Microorganisms (GCM) 10K type strain sequencing project: providing services to taxonomists for standard genome sequencing and annotation.</title>
        <authorList>
            <consortium name="The Broad Institute Genomics Platform"/>
            <consortium name="The Broad Institute Genome Sequencing Center for Infectious Disease"/>
            <person name="Wu L."/>
            <person name="Ma J."/>
        </authorList>
    </citation>
    <scope>NUCLEOTIDE SEQUENCE [LARGE SCALE GENOMIC DNA]</scope>
    <source>
        <strain evidence="4">JCM 16929</strain>
    </source>
</reference>
<dbReference type="EMBL" id="BAABAB010000018">
    <property type="protein sequence ID" value="GAA3623702.1"/>
    <property type="molecule type" value="Genomic_DNA"/>
</dbReference>
<dbReference type="InterPro" id="IPR024466">
    <property type="entry name" value="CHP02679_N"/>
</dbReference>
<dbReference type="Pfam" id="PF09664">
    <property type="entry name" value="DUF2399"/>
    <property type="match status" value="1"/>
</dbReference>
<dbReference type="InterPro" id="IPR013495">
    <property type="entry name" value="CHP02679"/>
</dbReference>
<dbReference type="NCBIfam" id="TIGR02679">
    <property type="entry name" value="TIGR02679 family protein"/>
    <property type="match status" value="1"/>
</dbReference>
<name>A0ABP7A2L7_9ACTN</name>
<dbReference type="Pfam" id="PF11796">
    <property type="entry name" value="DUF3323"/>
    <property type="match status" value="1"/>
</dbReference>
<protein>
    <recommendedName>
        <fullName evidence="5">TIGR02679 family protein</fullName>
    </recommendedName>
</protein>
<evidence type="ECO:0000259" key="1">
    <source>
        <dbReference type="Pfam" id="PF09664"/>
    </source>
</evidence>
<evidence type="ECO:0000313" key="4">
    <source>
        <dbReference type="Proteomes" id="UP001501490"/>
    </source>
</evidence>
<evidence type="ECO:0000259" key="2">
    <source>
        <dbReference type="Pfam" id="PF11796"/>
    </source>
</evidence>
<evidence type="ECO:0000313" key="3">
    <source>
        <dbReference type="EMBL" id="GAA3623702.1"/>
    </source>
</evidence>
<accession>A0ABP7A2L7</accession>
<proteinExistence type="predicted"/>
<dbReference type="Proteomes" id="UP001501490">
    <property type="component" value="Unassembled WGS sequence"/>
</dbReference>
<keyword evidence="4" id="KW-1185">Reference proteome</keyword>
<evidence type="ECO:0008006" key="5">
    <source>
        <dbReference type="Google" id="ProtNLM"/>
    </source>
</evidence>
<feature type="domain" description="DUF2399" evidence="1">
    <location>
        <begin position="254"/>
        <end position="401"/>
    </location>
</feature>
<comment type="caution">
    <text evidence="3">The sequence shown here is derived from an EMBL/GenBank/DDBJ whole genome shotgun (WGS) entry which is preliminary data.</text>
</comment>
<organism evidence="3 4">
    <name type="scientific">Microlunatus ginsengisoli</name>
    <dbReference type="NCBI Taxonomy" id="363863"/>
    <lineage>
        <taxon>Bacteria</taxon>
        <taxon>Bacillati</taxon>
        <taxon>Actinomycetota</taxon>
        <taxon>Actinomycetes</taxon>
        <taxon>Propionibacteriales</taxon>
        <taxon>Propionibacteriaceae</taxon>
        <taxon>Microlunatus</taxon>
    </lineage>
</organism>
<sequence length="409" mass="44068">MAELPGWIDDPALRAAWARIRHRFEALGLMPAGTVTVPTAERSERHAVGALLGRTVTRDSVRIDLSALDSRLRERSGVGGLDAVLTALHGTPPQDRRAARAERDAARTRPLVLALDLVRTRWAADWVAGLRSTGLLTSRLDAETTITQAARVLNQLTDGEGQTWSRVELGASLLGDAHALDRDRLLHHIVLRGLAAARGTAPPERSRDRERLWTSFSVEPDLLSRTCLAFGLRPPGAGVAARLRAAADDGDPVHLTEWDLRSLAAFGPPTGTTVLICENPRVVEAMADHQVDSWAAVCTAGEPNLVVGAVLTRLRDAGADLRYHGDFDWPGIAIANRVIAQFGAQPWHLAADDYLAAVRSDAPPLTGTPVQPAWDNELGAAMRANKHAVHEESVLTGLLAEMRPILGAE</sequence>
<feature type="domain" description="Conserved hypothetical protein CHP02679 N terminus" evidence="2">
    <location>
        <begin position="32"/>
        <end position="234"/>
    </location>
</feature>
<gene>
    <name evidence="3" type="ORF">GCM10022236_27600</name>
</gene>